<keyword evidence="2" id="KW-1185">Reference proteome</keyword>
<dbReference type="AlphaFoldDB" id="A0A9X6RP87"/>
<protein>
    <submittedName>
        <fullName evidence="1">Uncharacterized protein</fullName>
    </submittedName>
</protein>
<organism evidence="1 2">
    <name type="scientific">Hypsibius exemplaris</name>
    <name type="common">Freshwater tardigrade</name>
    <dbReference type="NCBI Taxonomy" id="2072580"/>
    <lineage>
        <taxon>Eukaryota</taxon>
        <taxon>Metazoa</taxon>
        <taxon>Ecdysozoa</taxon>
        <taxon>Tardigrada</taxon>
        <taxon>Eutardigrada</taxon>
        <taxon>Parachela</taxon>
        <taxon>Hypsibioidea</taxon>
        <taxon>Hypsibiidae</taxon>
        <taxon>Hypsibius</taxon>
    </lineage>
</organism>
<evidence type="ECO:0000313" key="2">
    <source>
        <dbReference type="Proteomes" id="UP000192578"/>
    </source>
</evidence>
<accession>A0A9X6RP87</accession>
<dbReference type="Proteomes" id="UP000192578">
    <property type="component" value="Unassembled WGS sequence"/>
</dbReference>
<evidence type="ECO:0000313" key="1">
    <source>
        <dbReference type="EMBL" id="OWA55339.1"/>
    </source>
</evidence>
<proteinExistence type="predicted"/>
<dbReference type="EMBL" id="MTYJ01000676">
    <property type="protein sequence ID" value="OWA55339.1"/>
    <property type="molecule type" value="Genomic_DNA"/>
</dbReference>
<comment type="caution">
    <text evidence="1">The sequence shown here is derived from an EMBL/GenBank/DDBJ whole genome shotgun (WGS) entry which is preliminary data.</text>
</comment>
<sequence length="21" mass="2200">SDLSSSSPAYMLNNVGLDCRA</sequence>
<gene>
    <name evidence="1" type="ORF">BV898_19723</name>
</gene>
<reference evidence="2" key="1">
    <citation type="submission" date="2017-01" db="EMBL/GenBank/DDBJ databases">
        <title>Comparative genomics of anhydrobiosis in the tardigrade Hypsibius dujardini.</title>
        <authorList>
            <person name="Yoshida Y."/>
            <person name="Koutsovoulos G."/>
            <person name="Laetsch D."/>
            <person name="Stevens L."/>
            <person name="Kumar S."/>
            <person name="Horikawa D."/>
            <person name="Ishino K."/>
            <person name="Komine S."/>
            <person name="Tomita M."/>
            <person name="Blaxter M."/>
            <person name="Arakawa K."/>
        </authorList>
    </citation>
    <scope>NUCLEOTIDE SEQUENCE [LARGE SCALE GENOMIC DNA]</scope>
    <source>
        <strain evidence="2">Z151</strain>
    </source>
</reference>
<name>A0A9X6RP87_HYPEX</name>
<feature type="non-terminal residue" evidence="1">
    <location>
        <position position="1"/>
    </location>
</feature>